<feature type="compositionally biased region" description="Low complexity" evidence="1">
    <location>
        <begin position="121"/>
        <end position="130"/>
    </location>
</feature>
<organism evidence="2">
    <name type="scientific">uncultured Caudovirales phage</name>
    <dbReference type="NCBI Taxonomy" id="2100421"/>
    <lineage>
        <taxon>Viruses</taxon>
        <taxon>Duplodnaviria</taxon>
        <taxon>Heunggongvirae</taxon>
        <taxon>Uroviricota</taxon>
        <taxon>Caudoviricetes</taxon>
        <taxon>Peduoviridae</taxon>
        <taxon>Maltschvirus</taxon>
        <taxon>Maltschvirus maltsch</taxon>
    </lineage>
</organism>
<evidence type="ECO:0000313" key="2">
    <source>
        <dbReference type="EMBL" id="CAB5223677.1"/>
    </source>
</evidence>
<proteinExistence type="predicted"/>
<sequence>MAFDMSDYVDVKHRLQLALLKYPTLRIVEDAPELIHLGERIYIQCAVTVFRDETDALPMRAYCWEVWPGRTPFTKDSEQPNGATSALGRALGYMGFGITTGLASADEVRTAQGNQHPSTQEPAPAEPAAPTKRVYSTYAQTQMDRKPEHSAPRGLATPAQIKLIETMSSERSIDPPETNGMTYAAATEYITHLKGIPRK</sequence>
<accession>A0A6J7X8E7</accession>
<reference evidence="2" key="1">
    <citation type="submission" date="2020-05" db="EMBL/GenBank/DDBJ databases">
        <authorList>
            <person name="Chiriac C."/>
            <person name="Salcher M."/>
            <person name="Ghai R."/>
            <person name="Kavagutti S V."/>
        </authorList>
    </citation>
    <scope>NUCLEOTIDE SEQUENCE</scope>
</reference>
<feature type="compositionally biased region" description="Polar residues" evidence="1">
    <location>
        <begin position="111"/>
        <end position="120"/>
    </location>
</feature>
<name>A0A6J7X8E7_9CAUD</name>
<protein>
    <submittedName>
        <fullName evidence="2">Uncharacterized protein</fullName>
    </submittedName>
</protein>
<evidence type="ECO:0000256" key="1">
    <source>
        <dbReference type="SAM" id="MobiDB-lite"/>
    </source>
</evidence>
<dbReference type="EMBL" id="LR798331">
    <property type="protein sequence ID" value="CAB5223677.1"/>
    <property type="molecule type" value="Genomic_DNA"/>
</dbReference>
<gene>
    <name evidence="2" type="ORF">UFOVP738_13</name>
</gene>
<feature type="region of interest" description="Disordered" evidence="1">
    <location>
        <begin position="109"/>
        <end position="131"/>
    </location>
</feature>